<gene>
    <name evidence="2" type="ORF">SAMN04487772_1418</name>
</gene>
<sequence length="521" mass="58576">MELVKRNVHMNKLKCKTNVQLTMDDDFNVPDVKPDIEQIIKDQATIVMQDVKAMNGKVAIKGSLLFNILYISDGSVKPIHNITGELPFEEIINMDETSAEDVIAVKWDIEDLTTSLINSRKISVKTIVEFTFISEDSYDEETAVSINADQNCQKKYKNLNITQLMTNKKDTIRIKDEIHIPNGKKNIYEILYDEMDIRELDTRVLEDKINVRGVLLVFILYSGDTDEQMPQYFETEVPFNSMVDCNGCRDDMISNISVNMAGSDLQIKSDDDGEERVISCDVVLELDIKVYEDEELEILSDCYSTAEELIPTTKIAYFEQLLGKNNSKFRVTDRVNVGSGQPSILQICNASGNVRIDDEVLTEGGVEVEGVVDVQILYVSEDDSKPIGAAKGVIPFTQFVEIKGLDENCLYQITPSVEQISVIMLDSEEVEIKAALNLDTIAFMKLNESIIVGIEEKPCNLEKLQDMPSMVGYIVKPGDSLWSIAKQFQTTVDSIMVMNSLDSDMTRVGDKLLLIKKVDSI</sequence>
<organism evidence="2 3">
    <name type="scientific">[Clostridium] polysaccharolyticum</name>
    <dbReference type="NCBI Taxonomy" id="29364"/>
    <lineage>
        <taxon>Bacteria</taxon>
        <taxon>Bacillati</taxon>
        <taxon>Bacillota</taxon>
        <taxon>Clostridia</taxon>
        <taxon>Lachnospirales</taxon>
        <taxon>Lachnospiraceae</taxon>
    </lineage>
</organism>
<dbReference type="Pfam" id="PF12673">
    <property type="entry name" value="SipL"/>
    <property type="match status" value="3"/>
</dbReference>
<dbReference type="SMART" id="SM00257">
    <property type="entry name" value="LysM"/>
    <property type="match status" value="1"/>
</dbReference>
<dbReference type="Pfam" id="PF01476">
    <property type="entry name" value="LysM"/>
    <property type="match status" value="1"/>
</dbReference>
<feature type="domain" description="LysM" evidence="1">
    <location>
        <begin position="471"/>
        <end position="514"/>
    </location>
</feature>
<dbReference type="InterPro" id="IPR024300">
    <property type="entry name" value="SipL_SPOCS_dom"/>
</dbReference>
<evidence type="ECO:0000313" key="2">
    <source>
        <dbReference type="EMBL" id="SET63399.1"/>
    </source>
</evidence>
<proteinExistence type="predicted"/>
<dbReference type="AlphaFoldDB" id="A0A1I0G0N6"/>
<accession>A0A1I0G0N6</accession>
<evidence type="ECO:0000313" key="3">
    <source>
        <dbReference type="Proteomes" id="UP000199800"/>
    </source>
</evidence>
<keyword evidence="3" id="KW-1185">Reference proteome</keyword>
<evidence type="ECO:0000259" key="1">
    <source>
        <dbReference type="PROSITE" id="PS51782"/>
    </source>
</evidence>
<dbReference type="Gene3D" id="3.10.350.10">
    <property type="entry name" value="LysM domain"/>
    <property type="match status" value="1"/>
</dbReference>
<dbReference type="OrthoDB" id="9779340at2"/>
<dbReference type="PROSITE" id="PS51782">
    <property type="entry name" value="LYSM"/>
    <property type="match status" value="1"/>
</dbReference>
<dbReference type="CDD" id="cd00118">
    <property type="entry name" value="LysM"/>
    <property type="match status" value="1"/>
</dbReference>
<protein>
    <submittedName>
        <fullName evidence="2">LysM domain-containing protein</fullName>
    </submittedName>
</protein>
<reference evidence="2 3" key="1">
    <citation type="submission" date="2016-10" db="EMBL/GenBank/DDBJ databases">
        <authorList>
            <person name="de Groot N.N."/>
        </authorList>
    </citation>
    <scope>NUCLEOTIDE SEQUENCE [LARGE SCALE GENOMIC DNA]</scope>
    <source>
        <strain evidence="2 3">DSM 1801</strain>
    </source>
</reference>
<name>A0A1I0G0N6_9FIRM</name>
<dbReference type="Proteomes" id="UP000199800">
    <property type="component" value="Unassembled WGS sequence"/>
</dbReference>
<dbReference type="SUPFAM" id="SSF54106">
    <property type="entry name" value="LysM domain"/>
    <property type="match status" value="1"/>
</dbReference>
<dbReference type="InterPro" id="IPR036779">
    <property type="entry name" value="LysM_dom_sf"/>
</dbReference>
<dbReference type="InterPro" id="IPR018392">
    <property type="entry name" value="LysM"/>
</dbReference>
<dbReference type="STRING" id="29364.SAMN04487772_1418"/>
<dbReference type="EMBL" id="FOHN01000041">
    <property type="protein sequence ID" value="SET63399.1"/>
    <property type="molecule type" value="Genomic_DNA"/>
</dbReference>